<evidence type="ECO:0000313" key="3">
    <source>
        <dbReference type="EMBL" id="KAJ8896147.1"/>
    </source>
</evidence>
<proteinExistence type="predicted"/>
<protein>
    <recommendedName>
        <fullName evidence="2">DUF4371 domain-containing protein</fullName>
    </recommendedName>
</protein>
<feature type="compositionally biased region" description="Basic and acidic residues" evidence="1">
    <location>
        <begin position="1"/>
        <end position="12"/>
    </location>
</feature>
<accession>A0ABQ9IHH9</accession>
<feature type="compositionally biased region" description="Polar residues" evidence="1">
    <location>
        <begin position="21"/>
        <end position="49"/>
    </location>
</feature>
<dbReference type="EMBL" id="JARBHB010000001">
    <property type="protein sequence ID" value="KAJ8896147.1"/>
    <property type="molecule type" value="Genomic_DNA"/>
</dbReference>
<comment type="caution">
    <text evidence="3">The sequence shown here is derived from an EMBL/GenBank/DDBJ whole genome shotgun (WGS) entry which is preliminary data.</text>
</comment>
<gene>
    <name evidence="3" type="ORF">PR048_001490</name>
</gene>
<feature type="domain" description="DUF4371" evidence="2">
    <location>
        <begin position="165"/>
        <end position="249"/>
    </location>
</feature>
<reference evidence="3 4" key="1">
    <citation type="submission" date="2023-02" db="EMBL/GenBank/DDBJ databases">
        <title>LHISI_Scaffold_Assembly.</title>
        <authorList>
            <person name="Stuart O.P."/>
            <person name="Cleave R."/>
            <person name="Magrath M.J.L."/>
            <person name="Mikheyev A.S."/>
        </authorList>
    </citation>
    <scope>NUCLEOTIDE SEQUENCE [LARGE SCALE GENOMIC DNA]</scope>
    <source>
        <strain evidence="3">Daus_M_001</strain>
        <tissue evidence="3">Leg muscle</tissue>
    </source>
</reference>
<name>A0ABQ9IHH9_9NEOP</name>
<dbReference type="InterPro" id="IPR025398">
    <property type="entry name" value="DUF4371"/>
</dbReference>
<evidence type="ECO:0000256" key="1">
    <source>
        <dbReference type="SAM" id="MobiDB-lite"/>
    </source>
</evidence>
<evidence type="ECO:0000313" key="4">
    <source>
        <dbReference type="Proteomes" id="UP001159363"/>
    </source>
</evidence>
<keyword evidence="4" id="KW-1185">Reference proteome</keyword>
<dbReference type="Pfam" id="PF14291">
    <property type="entry name" value="DUF4371"/>
    <property type="match status" value="1"/>
</dbReference>
<sequence length="254" mass="29194">MGQTAWREEKGRGRSALLQYHPTTKVESSGNTSESDIDSTATEASSSPQPKRVQLPTSGPLESPSQPVINFPQSKGRRFSVRYYSIHQWIEYSEAEDAVYDFSCRNFCSESAVRSGETFGNQTFIDKGFKKWKYASVLFQQHENKMRSRSLMQMSVTSLLKSKRKHVKKLLKVVSFIGRQGLTFRGHKESETSENKGNFLEMLETVCEEDPKLKERISHRYGHYCSPEYQNDLISVYSLRILRYITEKAKEAGF</sequence>
<organism evidence="3 4">
    <name type="scientific">Dryococelus australis</name>
    <dbReference type="NCBI Taxonomy" id="614101"/>
    <lineage>
        <taxon>Eukaryota</taxon>
        <taxon>Metazoa</taxon>
        <taxon>Ecdysozoa</taxon>
        <taxon>Arthropoda</taxon>
        <taxon>Hexapoda</taxon>
        <taxon>Insecta</taxon>
        <taxon>Pterygota</taxon>
        <taxon>Neoptera</taxon>
        <taxon>Polyneoptera</taxon>
        <taxon>Phasmatodea</taxon>
        <taxon>Verophasmatodea</taxon>
        <taxon>Anareolatae</taxon>
        <taxon>Phasmatidae</taxon>
        <taxon>Eurycanthinae</taxon>
        <taxon>Dryococelus</taxon>
    </lineage>
</organism>
<dbReference type="Proteomes" id="UP001159363">
    <property type="component" value="Chromosome 1"/>
</dbReference>
<evidence type="ECO:0000259" key="2">
    <source>
        <dbReference type="Pfam" id="PF14291"/>
    </source>
</evidence>
<feature type="region of interest" description="Disordered" evidence="1">
    <location>
        <begin position="1"/>
        <end position="70"/>
    </location>
</feature>
<dbReference type="PANTHER" id="PTHR45749:SF21">
    <property type="entry name" value="DUF4371 DOMAIN-CONTAINING PROTEIN"/>
    <property type="match status" value="1"/>
</dbReference>
<dbReference type="PANTHER" id="PTHR45749">
    <property type="match status" value="1"/>
</dbReference>